<dbReference type="InterPro" id="IPR001283">
    <property type="entry name" value="CRISP-related"/>
</dbReference>
<dbReference type="Gene3D" id="3.40.33.10">
    <property type="entry name" value="CAP"/>
    <property type="match status" value="1"/>
</dbReference>
<comment type="caution">
    <text evidence="2">The sequence shown here is derived from an EMBL/GenBank/DDBJ whole genome shotgun (WGS) entry which is preliminary data.</text>
</comment>
<proteinExistence type="predicted"/>
<dbReference type="InterPro" id="IPR014044">
    <property type="entry name" value="CAP_dom"/>
</dbReference>
<dbReference type="PANTHER" id="PTHR10334">
    <property type="entry name" value="CYSTEINE-RICH SECRETORY PROTEIN-RELATED"/>
    <property type="match status" value="1"/>
</dbReference>
<organism evidence="2 3">
    <name type="scientific">Actinomadura luzonensis</name>
    <dbReference type="NCBI Taxonomy" id="2805427"/>
    <lineage>
        <taxon>Bacteria</taxon>
        <taxon>Bacillati</taxon>
        <taxon>Actinomycetota</taxon>
        <taxon>Actinomycetes</taxon>
        <taxon>Streptosporangiales</taxon>
        <taxon>Thermomonosporaceae</taxon>
        <taxon>Actinomadura</taxon>
    </lineage>
</organism>
<evidence type="ECO:0000313" key="2">
    <source>
        <dbReference type="EMBL" id="MCK2221334.1"/>
    </source>
</evidence>
<gene>
    <name evidence="2" type="ORF">MF672_047150</name>
</gene>
<sequence length="161" mass="17601">MLAGTRIALPDATDLAFLAEALSEANAYRAKHYAPRLVMDPELVAYARLRAASWSEHQTPGPVRDGTGENVYWGASSGTPRTASEAVVAWYDQVVHYDWADPPGDPARTAHFSRLVWKESTRVGAGRVAGQGPLHYETYVVFVLQPPGNVPGRYAQNVLHT</sequence>
<protein>
    <submittedName>
        <fullName evidence="2">CAP domain-containing protein</fullName>
    </submittedName>
</protein>
<dbReference type="EMBL" id="JAKRKC020000003">
    <property type="protein sequence ID" value="MCK2221334.1"/>
    <property type="molecule type" value="Genomic_DNA"/>
</dbReference>
<name>A0ABT0G9Q7_9ACTN</name>
<keyword evidence="3" id="KW-1185">Reference proteome</keyword>
<dbReference type="Pfam" id="PF00188">
    <property type="entry name" value="CAP"/>
    <property type="match status" value="1"/>
</dbReference>
<dbReference type="SUPFAM" id="SSF55797">
    <property type="entry name" value="PR-1-like"/>
    <property type="match status" value="1"/>
</dbReference>
<dbReference type="SMART" id="SM00198">
    <property type="entry name" value="SCP"/>
    <property type="match status" value="1"/>
</dbReference>
<evidence type="ECO:0000313" key="3">
    <source>
        <dbReference type="Proteomes" id="UP001317259"/>
    </source>
</evidence>
<feature type="domain" description="SCP" evidence="1">
    <location>
        <begin position="16"/>
        <end position="152"/>
    </location>
</feature>
<dbReference type="RefSeq" id="WP_242373779.1">
    <property type="nucleotide sequence ID" value="NZ_JAKRKC020000003.1"/>
</dbReference>
<dbReference type="InterPro" id="IPR035940">
    <property type="entry name" value="CAP_sf"/>
</dbReference>
<evidence type="ECO:0000259" key="1">
    <source>
        <dbReference type="SMART" id="SM00198"/>
    </source>
</evidence>
<dbReference type="Proteomes" id="UP001317259">
    <property type="component" value="Unassembled WGS sequence"/>
</dbReference>
<accession>A0ABT0G9Q7</accession>
<reference evidence="2 3" key="1">
    <citation type="submission" date="2022-04" db="EMBL/GenBank/DDBJ databases">
        <title>Genome draft of Actinomadura sp. ATCC 31491.</title>
        <authorList>
            <person name="Shi X."/>
            <person name="Du Y."/>
        </authorList>
    </citation>
    <scope>NUCLEOTIDE SEQUENCE [LARGE SCALE GENOMIC DNA]</scope>
    <source>
        <strain evidence="2 3">ATCC 31491</strain>
    </source>
</reference>